<keyword evidence="1" id="KW-0732">Signal</keyword>
<feature type="chain" id="PRO_5045865097" description="Lipoprotein" evidence="1">
    <location>
        <begin position="21"/>
        <end position="194"/>
    </location>
</feature>
<dbReference type="SUPFAM" id="SSF69318">
    <property type="entry name" value="Integrin alpha N-terminal domain"/>
    <property type="match status" value="1"/>
</dbReference>
<reference evidence="3" key="1">
    <citation type="journal article" date="2019" name="Int. J. Syst. Evol. Microbiol.">
        <title>The Global Catalogue of Microorganisms (GCM) 10K type strain sequencing project: providing services to taxonomists for standard genome sequencing and annotation.</title>
        <authorList>
            <consortium name="The Broad Institute Genomics Platform"/>
            <consortium name="The Broad Institute Genome Sequencing Center for Infectious Disease"/>
            <person name="Wu L."/>
            <person name="Ma J."/>
        </authorList>
    </citation>
    <scope>NUCLEOTIDE SEQUENCE [LARGE SCALE GENOMIC DNA]</scope>
    <source>
        <strain evidence="3">JCM 18014</strain>
    </source>
</reference>
<protein>
    <recommendedName>
        <fullName evidence="4">Lipoprotein</fullName>
    </recommendedName>
</protein>
<evidence type="ECO:0000256" key="1">
    <source>
        <dbReference type="SAM" id="SignalP"/>
    </source>
</evidence>
<comment type="caution">
    <text evidence="2">The sequence shown here is derived from an EMBL/GenBank/DDBJ whole genome shotgun (WGS) entry which is preliminary data.</text>
</comment>
<proteinExistence type="predicted"/>
<dbReference type="RefSeq" id="WP_346032314.1">
    <property type="nucleotide sequence ID" value="NZ_BAABHV010000009.1"/>
</dbReference>
<evidence type="ECO:0000313" key="2">
    <source>
        <dbReference type="EMBL" id="GAA5052413.1"/>
    </source>
</evidence>
<name>A0ABP9K9T6_9SPHN</name>
<gene>
    <name evidence="2" type="ORF">GCM10023208_13200</name>
</gene>
<keyword evidence="3" id="KW-1185">Reference proteome</keyword>
<feature type="signal peptide" evidence="1">
    <location>
        <begin position="1"/>
        <end position="20"/>
    </location>
</feature>
<evidence type="ECO:0000313" key="3">
    <source>
        <dbReference type="Proteomes" id="UP001500518"/>
    </source>
</evidence>
<dbReference type="Proteomes" id="UP001500518">
    <property type="component" value="Unassembled WGS sequence"/>
</dbReference>
<sequence>MKGLQAFAVLGAITVSACSASEEAPAPAETYTVEVADTAPGGQPSAQEDIRRYLLQNYPDVAPGQFAYALHDLDGDGADEAIVYLASRYFCGTGGCNTLVLAPAGPMWREVANISVSRTPVAVAQTASNGWQDLLVSVGGGGAEAGMALLKFDGDAYPSNPTVPPAELTDQTGEVLLAEEPEMIALEAEAASGE</sequence>
<accession>A0ABP9K9T6</accession>
<dbReference type="EMBL" id="BAABHV010000009">
    <property type="protein sequence ID" value="GAA5052413.1"/>
    <property type="molecule type" value="Genomic_DNA"/>
</dbReference>
<evidence type="ECO:0008006" key="4">
    <source>
        <dbReference type="Google" id="ProtNLM"/>
    </source>
</evidence>
<dbReference type="PROSITE" id="PS51257">
    <property type="entry name" value="PROKAR_LIPOPROTEIN"/>
    <property type="match status" value="1"/>
</dbReference>
<dbReference type="InterPro" id="IPR028994">
    <property type="entry name" value="Integrin_alpha_N"/>
</dbReference>
<organism evidence="2 3">
    <name type="scientific">Erythrobacter westpacificensis</name>
    <dbReference type="NCBI Taxonomy" id="1055231"/>
    <lineage>
        <taxon>Bacteria</taxon>
        <taxon>Pseudomonadati</taxon>
        <taxon>Pseudomonadota</taxon>
        <taxon>Alphaproteobacteria</taxon>
        <taxon>Sphingomonadales</taxon>
        <taxon>Erythrobacteraceae</taxon>
        <taxon>Erythrobacter/Porphyrobacter group</taxon>
        <taxon>Erythrobacter</taxon>
    </lineage>
</organism>